<name>B0CT41_LACBS</name>
<dbReference type="STRING" id="486041.B0CT41"/>
<dbReference type="HOGENOM" id="CLU_078127_2_0_1"/>
<keyword evidence="1 3" id="KW-0732">Signal</keyword>
<dbReference type="RefSeq" id="XP_001874996.1">
    <property type="nucleotide sequence ID" value="XM_001874961.1"/>
</dbReference>
<evidence type="ECO:0000256" key="3">
    <source>
        <dbReference type="SAM" id="SignalP"/>
    </source>
</evidence>
<dbReference type="InterPro" id="IPR018466">
    <property type="entry name" value="Kre9/Knh1-like_N"/>
</dbReference>
<dbReference type="PANTHER" id="PTHR40633:SF1">
    <property type="entry name" value="GPI ANCHORED SERINE-THREONINE RICH PROTEIN (AFU_ORTHOLOGUE AFUA_1G03630)"/>
    <property type="match status" value="1"/>
</dbReference>
<dbReference type="Proteomes" id="UP000001194">
    <property type="component" value="Unassembled WGS sequence"/>
</dbReference>
<accession>B0CT41</accession>
<dbReference type="PANTHER" id="PTHR40633">
    <property type="entry name" value="MATRIX PROTEIN, PUTATIVE (AFU_ORTHOLOGUE AFUA_8G05410)-RELATED"/>
    <property type="match status" value="1"/>
</dbReference>
<feature type="chain" id="PRO_5002748895" evidence="3">
    <location>
        <begin position="22"/>
        <end position="245"/>
    </location>
</feature>
<dbReference type="Pfam" id="PF10342">
    <property type="entry name" value="Kre9_KNH"/>
    <property type="match status" value="1"/>
</dbReference>
<sequence length="245" mass="24813">MFTLSTLTFLLALALPLLVRADVTPAEPAPGASFNAGSSCTITWIGDKASTTIWKNMAIELMTGDNYDMVHLTTVATNQDGTVDGSFSYTCPEVTPNSAIYFYQFTSPLTNNATWTGRFTIASSTGNSTPPPNATQPGTGEAIPWGTGALNDPSKAVAAPILSGSGATSSTASGVSLSSTAMSMVRSSSSVMSSSASSSVSLSSSAASPSTSASNGVAAAAIIDGRVWATMMSLGASAMAFMLLL</sequence>
<dbReference type="AlphaFoldDB" id="B0CT41"/>
<proteinExistence type="predicted"/>
<feature type="domain" description="Yeast cell wall synthesis Kre9/Knh1-like N-terminal" evidence="4">
    <location>
        <begin position="28"/>
        <end position="121"/>
    </location>
</feature>
<dbReference type="GeneID" id="6070622"/>
<evidence type="ECO:0000256" key="2">
    <source>
        <dbReference type="SAM" id="MobiDB-lite"/>
    </source>
</evidence>
<protein>
    <submittedName>
        <fullName evidence="5">Predicted protein</fullName>
    </submittedName>
</protein>
<reference evidence="5 6" key="1">
    <citation type="journal article" date="2008" name="Nature">
        <title>The genome of Laccaria bicolor provides insights into mycorrhizal symbiosis.</title>
        <authorList>
            <person name="Martin F."/>
            <person name="Aerts A."/>
            <person name="Ahren D."/>
            <person name="Brun A."/>
            <person name="Danchin E.G.J."/>
            <person name="Duchaussoy F."/>
            <person name="Gibon J."/>
            <person name="Kohler A."/>
            <person name="Lindquist E."/>
            <person name="Pereda V."/>
            <person name="Salamov A."/>
            <person name="Shapiro H.J."/>
            <person name="Wuyts J."/>
            <person name="Blaudez D."/>
            <person name="Buee M."/>
            <person name="Brokstein P."/>
            <person name="Canbaeck B."/>
            <person name="Cohen D."/>
            <person name="Courty P.E."/>
            <person name="Coutinho P.M."/>
            <person name="Delaruelle C."/>
            <person name="Detter J.C."/>
            <person name="Deveau A."/>
            <person name="DiFazio S."/>
            <person name="Duplessis S."/>
            <person name="Fraissinet-Tachet L."/>
            <person name="Lucic E."/>
            <person name="Frey-Klett P."/>
            <person name="Fourrey C."/>
            <person name="Feussner I."/>
            <person name="Gay G."/>
            <person name="Grimwood J."/>
            <person name="Hoegger P.J."/>
            <person name="Jain P."/>
            <person name="Kilaru S."/>
            <person name="Labbe J."/>
            <person name="Lin Y.C."/>
            <person name="Legue V."/>
            <person name="Le Tacon F."/>
            <person name="Marmeisse R."/>
            <person name="Melayah D."/>
            <person name="Montanini B."/>
            <person name="Muratet M."/>
            <person name="Nehls U."/>
            <person name="Niculita-Hirzel H."/>
            <person name="Oudot-Le Secq M.P."/>
            <person name="Peter M."/>
            <person name="Quesneville H."/>
            <person name="Rajashekar B."/>
            <person name="Reich M."/>
            <person name="Rouhier N."/>
            <person name="Schmutz J."/>
            <person name="Yin T."/>
            <person name="Chalot M."/>
            <person name="Henrissat B."/>
            <person name="Kuees U."/>
            <person name="Lucas S."/>
            <person name="Van de Peer Y."/>
            <person name="Podila G.K."/>
            <person name="Polle A."/>
            <person name="Pukkila P.J."/>
            <person name="Richardson P.M."/>
            <person name="Rouze P."/>
            <person name="Sanders I.R."/>
            <person name="Stajich J.E."/>
            <person name="Tunlid A."/>
            <person name="Tuskan G."/>
            <person name="Grigoriev I.V."/>
        </authorList>
    </citation>
    <scope>NUCLEOTIDE SEQUENCE [LARGE SCALE GENOMIC DNA]</scope>
    <source>
        <strain evidence="6">S238N-H82 / ATCC MYA-4686</strain>
    </source>
</reference>
<organism evidence="6">
    <name type="scientific">Laccaria bicolor (strain S238N-H82 / ATCC MYA-4686)</name>
    <name type="common">Bicoloured deceiver</name>
    <name type="synonym">Laccaria laccata var. bicolor</name>
    <dbReference type="NCBI Taxonomy" id="486041"/>
    <lineage>
        <taxon>Eukaryota</taxon>
        <taxon>Fungi</taxon>
        <taxon>Dikarya</taxon>
        <taxon>Basidiomycota</taxon>
        <taxon>Agaricomycotina</taxon>
        <taxon>Agaricomycetes</taxon>
        <taxon>Agaricomycetidae</taxon>
        <taxon>Agaricales</taxon>
        <taxon>Agaricineae</taxon>
        <taxon>Hydnangiaceae</taxon>
        <taxon>Laccaria</taxon>
    </lineage>
</organism>
<gene>
    <name evidence="5" type="ORF">LACBIDRAFT_304994</name>
</gene>
<evidence type="ECO:0000259" key="4">
    <source>
        <dbReference type="Pfam" id="PF10342"/>
    </source>
</evidence>
<feature type="region of interest" description="Disordered" evidence="2">
    <location>
        <begin position="122"/>
        <end position="147"/>
    </location>
</feature>
<evidence type="ECO:0000313" key="6">
    <source>
        <dbReference type="Proteomes" id="UP000001194"/>
    </source>
</evidence>
<dbReference type="InterPro" id="IPR052982">
    <property type="entry name" value="SRP1/TIP1-like"/>
</dbReference>
<dbReference type="EMBL" id="DS547092">
    <property type="protein sequence ID" value="EDR14437.1"/>
    <property type="molecule type" value="Genomic_DNA"/>
</dbReference>
<feature type="signal peptide" evidence="3">
    <location>
        <begin position="1"/>
        <end position="21"/>
    </location>
</feature>
<dbReference type="KEGG" id="lbc:LACBIDRAFT_304994"/>
<evidence type="ECO:0000256" key="1">
    <source>
        <dbReference type="ARBA" id="ARBA00022729"/>
    </source>
</evidence>
<dbReference type="OrthoDB" id="2432613at2759"/>
<evidence type="ECO:0000313" key="5">
    <source>
        <dbReference type="EMBL" id="EDR14437.1"/>
    </source>
</evidence>
<dbReference type="InParanoid" id="B0CT41"/>
<keyword evidence="6" id="KW-1185">Reference proteome</keyword>